<dbReference type="Pfam" id="PF00728">
    <property type="entry name" value="Glyco_hydro_20"/>
    <property type="match status" value="2"/>
</dbReference>
<dbReference type="InterPro" id="IPR029019">
    <property type="entry name" value="HEX_eukaryotic_N"/>
</dbReference>
<dbReference type="SUPFAM" id="SSF51445">
    <property type="entry name" value="(Trans)glycosidases"/>
    <property type="match status" value="1"/>
</dbReference>
<dbReference type="Proteomes" id="UP001383192">
    <property type="component" value="Unassembled WGS sequence"/>
</dbReference>
<comment type="caution">
    <text evidence="12">The sequence shown here is derived from an EMBL/GenBank/DDBJ whole genome shotgun (WGS) entry which is preliminary data.</text>
</comment>
<dbReference type="Pfam" id="PF14845">
    <property type="entry name" value="Glycohydro_20b2"/>
    <property type="match status" value="1"/>
</dbReference>
<feature type="chain" id="PRO_5043676372" description="Beta-hexosaminidase" evidence="9">
    <location>
        <begin position="21"/>
        <end position="572"/>
    </location>
</feature>
<dbReference type="PRINTS" id="PR00738">
    <property type="entry name" value="GLHYDRLASE20"/>
</dbReference>
<keyword evidence="4 7" id="KW-0378">Hydrolase</keyword>
<feature type="domain" description="Glycoside hydrolase family 20 catalytic" evidence="10">
    <location>
        <begin position="452"/>
        <end position="514"/>
    </location>
</feature>
<keyword evidence="12" id="KW-0413">Isomerase</keyword>
<dbReference type="PIRSF" id="PIRSF001093">
    <property type="entry name" value="B-hxosamndse_ab_euk"/>
    <property type="match status" value="1"/>
</dbReference>
<dbReference type="InterPro" id="IPR017853">
    <property type="entry name" value="GH"/>
</dbReference>
<organism evidence="12 13">
    <name type="scientific">Paramarasmius palmivorus</name>
    <dbReference type="NCBI Taxonomy" id="297713"/>
    <lineage>
        <taxon>Eukaryota</taxon>
        <taxon>Fungi</taxon>
        <taxon>Dikarya</taxon>
        <taxon>Basidiomycota</taxon>
        <taxon>Agaricomycotina</taxon>
        <taxon>Agaricomycetes</taxon>
        <taxon>Agaricomycetidae</taxon>
        <taxon>Agaricales</taxon>
        <taxon>Marasmiineae</taxon>
        <taxon>Marasmiaceae</taxon>
        <taxon>Paramarasmius</taxon>
    </lineage>
</organism>
<dbReference type="GO" id="GO:0016853">
    <property type="term" value="F:isomerase activity"/>
    <property type="evidence" value="ECO:0007669"/>
    <property type="project" value="UniProtKB-KW"/>
</dbReference>
<name>A0AAW0DS30_9AGAR</name>
<evidence type="ECO:0000313" key="13">
    <source>
        <dbReference type="Proteomes" id="UP001383192"/>
    </source>
</evidence>
<comment type="catalytic activity">
    <reaction evidence="1 7">
        <text>Hydrolysis of terminal non-reducing N-acetyl-D-hexosamine residues in N-acetyl-beta-D-hexosaminides.</text>
        <dbReference type="EC" id="3.2.1.52"/>
    </reaction>
</comment>
<dbReference type="GO" id="GO:0004563">
    <property type="term" value="F:beta-N-acetylhexosaminidase activity"/>
    <property type="evidence" value="ECO:0007669"/>
    <property type="project" value="UniProtKB-EC"/>
</dbReference>
<proteinExistence type="inferred from homology"/>
<dbReference type="GO" id="GO:0016020">
    <property type="term" value="C:membrane"/>
    <property type="evidence" value="ECO:0007669"/>
    <property type="project" value="TreeGrafter"/>
</dbReference>
<evidence type="ECO:0000256" key="2">
    <source>
        <dbReference type="ARBA" id="ARBA00006285"/>
    </source>
</evidence>
<evidence type="ECO:0000259" key="10">
    <source>
        <dbReference type="Pfam" id="PF00728"/>
    </source>
</evidence>
<feature type="signal peptide" evidence="9">
    <location>
        <begin position="1"/>
        <end position="20"/>
    </location>
</feature>
<evidence type="ECO:0000256" key="8">
    <source>
        <dbReference type="PIRSR" id="PIRSR001093-1"/>
    </source>
</evidence>
<evidence type="ECO:0000256" key="3">
    <source>
        <dbReference type="ARBA" id="ARBA00022729"/>
    </source>
</evidence>
<keyword evidence="6 7" id="KW-0326">Glycosidase</keyword>
<dbReference type="FunFam" id="3.20.20.80:FF:000063">
    <property type="entry name" value="Beta-hexosaminidase"/>
    <property type="match status" value="1"/>
</dbReference>
<dbReference type="InterPro" id="IPR029018">
    <property type="entry name" value="Hex-like_dom2"/>
</dbReference>
<evidence type="ECO:0000256" key="6">
    <source>
        <dbReference type="ARBA" id="ARBA00023295"/>
    </source>
</evidence>
<evidence type="ECO:0000259" key="11">
    <source>
        <dbReference type="Pfam" id="PF14845"/>
    </source>
</evidence>
<evidence type="ECO:0000256" key="9">
    <source>
        <dbReference type="SAM" id="SignalP"/>
    </source>
</evidence>
<comment type="similarity">
    <text evidence="2 7">Belongs to the glycosyl hydrolase 20 family.</text>
</comment>
<dbReference type="PANTHER" id="PTHR22600">
    <property type="entry name" value="BETA-HEXOSAMINIDASE"/>
    <property type="match status" value="1"/>
</dbReference>
<keyword evidence="5" id="KW-0325">Glycoprotein</keyword>
<dbReference type="PANTHER" id="PTHR22600:SF26">
    <property type="entry name" value="BETA-N-ACETYLHEXOSAMINIDASE"/>
    <property type="match status" value="1"/>
</dbReference>
<dbReference type="SUPFAM" id="SSF55545">
    <property type="entry name" value="beta-N-acetylhexosaminidase-like domain"/>
    <property type="match status" value="1"/>
</dbReference>
<evidence type="ECO:0000256" key="7">
    <source>
        <dbReference type="PIRNR" id="PIRNR001093"/>
    </source>
</evidence>
<dbReference type="InterPro" id="IPR015883">
    <property type="entry name" value="Glyco_hydro_20_cat"/>
</dbReference>
<reference evidence="12 13" key="1">
    <citation type="submission" date="2024-01" db="EMBL/GenBank/DDBJ databases">
        <title>A draft genome for a cacao thread blight-causing isolate of Paramarasmius palmivorus.</title>
        <authorList>
            <person name="Baruah I.K."/>
            <person name="Bukari Y."/>
            <person name="Amoako-Attah I."/>
            <person name="Meinhardt L.W."/>
            <person name="Bailey B.A."/>
            <person name="Cohen S.P."/>
        </authorList>
    </citation>
    <scope>NUCLEOTIDE SEQUENCE [LARGE SCALE GENOMIC DNA]</scope>
    <source>
        <strain evidence="12 13">GH-12</strain>
    </source>
</reference>
<accession>A0AAW0DS30</accession>
<feature type="domain" description="Glycoside hydrolase family 20 catalytic" evidence="10">
    <location>
        <begin position="178"/>
        <end position="401"/>
    </location>
</feature>
<feature type="active site" description="Proton donor" evidence="8">
    <location>
        <position position="335"/>
    </location>
</feature>
<protein>
    <recommendedName>
        <fullName evidence="7">Beta-hexosaminidase</fullName>
        <ecNumber evidence="7">3.2.1.52</ecNumber>
    </recommendedName>
</protein>
<dbReference type="InterPro" id="IPR025705">
    <property type="entry name" value="Beta_hexosaminidase_sua/sub"/>
</dbReference>
<sequence length="572" mass="63291">MKLLGILLLITVNHLHFTLGLWPIPRSLETGSTLLKLADGFDITIDVDDAPQDLVDAVSRAKTLLQTDKLQLLDPDRGESYRGNLSSAQTLPGLVLSLVEGSPPARPISTESTDDILRRDEGYSLSVPSDGSVANITSNTTLGLFRGLTTFGQMWYDLDGITYTISAPVTIVYDAPAFPYRGFMLDTARHFFPVSDIKRTLDAMSWVKMSAFHWHITDEQSWPLGITKFPELAEKGAYSAEETFSPDDIQDIVAYAAARGIDVVMEIDIPGHTGSIGYSHPEHIACFNELDPLFGGRPAGQLRVASNATVNFTLDVLSSAATPLLSKLFATGGDEVVQYCYDQDEQTQQDLASSGRTLEEAVNDFVDATHEMLRGIGKAPVVWEEMVLDYNITLKNDTIVMLVPIGSLGIITFLMNVREGYGGHLNMQPPLFPKMFISYTRRLIISISSNSSCDPFKTWRWVYSFDPYADIVPEKQHLVLGGQSLLWTEQSGPENLDPIVWPRAASSAEVFWTGAVLPDGTPRLDGIYGNITTKIDFLARMHDIRERLVRRGVRAINIQPKWCALRPELCTA</sequence>
<dbReference type="GO" id="GO:0005975">
    <property type="term" value="P:carbohydrate metabolic process"/>
    <property type="evidence" value="ECO:0007669"/>
    <property type="project" value="InterPro"/>
</dbReference>
<keyword evidence="13" id="KW-1185">Reference proteome</keyword>
<feature type="domain" description="Beta-hexosaminidase eukaryotic type N-terminal" evidence="11">
    <location>
        <begin position="21"/>
        <end position="154"/>
    </location>
</feature>
<evidence type="ECO:0000256" key="4">
    <source>
        <dbReference type="ARBA" id="ARBA00022801"/>
    </source>
</evidence>
<dbReference type="AlphaFoldDB" id="A0AAW0DS30"/>
<evidence type="ECO:0000256" key="1">
    <source>
        <dbReference type="ARBA" id="ARBA00001231"/>
    </source>
</evidence>
<evidence type="ECO:0000256" key="5">
    <source>
        <dbReference type="ARBA" id="ARBA00023180"/>
    </source>
</evidence>
<dbReference type="EC" id="3.2.1.52" evidence="7"/>
<dbReference type="GO" id="GO:0030203">
    <property type="term" value="P:glycosaminoglycan metabolic process"/>
    <property type="evidence" value="ECO:0007669"/>
    <property type="project" value="TreeGrafter"/>
</dbReference>
<gene>
    <name evidence="12" type="primary">NAG1_4</name>
    <name evidence="12" type="ORF">VNI00_003557</name>
</gene>
<dbReference type="Gene3D" id="3.20.20.80">
    <property type="entry name" value="Glycosidases"/>
    <property type="match status" value="1"/>
</dbReference>
<keyword evidence="3 9" id="KW-0732">Signal</keyword>
<dbReference type="EMBL" id="JAYKXP010000009">
    <property type="protein sequence ID" value="KAK7054363.1"/>
    <property type="molecule type" value="Genomic_DNA"/>
</dbReference>
<evidence type="ECO:0000313" key="12">
    <source>
        <dbReference type="EMBL" id="KAK7054363.1"/>
    </source>
</evidence>
<dbReference type="Gene3D" id="3.30.379.10">
    <property type="entry name" value="Chitobiase/beta-hexosaminidase domain 2-like"/>
    <property type="match status" value="1"/>
</dbReference>